<dbReference type="GeneID" id="28999438"/>
<sequence>MADQETHANNVAQAEQQPTQSVAVENASIEEGKTNDQENDSMKTVFHDREHYNVKHPLQNTWTLWFDNPGKKANVTSWSQNLNEVVSVSTVEDFWGVYNNVAKVNHLEISSNYHFFKKGVRPEWEDPANSKGGMFSIQLPRNRTGEGVNEYWLQMLLAVIGEQYKYEDEICGAVVSVRKVFYRIALWIKTSDNGDIVKTIGTQIKEFLSVPSNIKVEFTPHGDSATKSSPNRRII</sequence>
<dbReference type="Pfam" id="PF01652">
    <property type="entry name" value="IF4E"/>
    <property type="match status" value="1"/>
</dbReference>
<gene>
    <name evidence="8" type="ORF">PHYBLDRAFT_181854</name>
</gene>
<dbReference type="AlphaFoldDB" id="A0A162U5L4"/>
<dbReference type="STRING" id="763407.A0A162U5L4"/>
<dbReference type="SUPFAM" id="SSF55418">
    <property type="entry name" value="eIF4e-like"/>
    <property type="match status" value="1"/>
</dbReference>
<evidence type="ECO:0000256" key="4">
    <source>
        <dbReference type="ARBA" id="ARBA00022884"/>
    </source>
</evidence>
<accession>A0A162U5L4</accession>
<evidence type="ECO:0000256" key="3">
    <source>
        <dbReference type="ARBA" id="ARBA00022845"/>
    </source>
</evidence>
<evidence type="ECO:0000313" key="8">
    <source>
        <dbReference type="EMBL" id="OAD72503.1"/>
    </source>
</evidence>
<keyword evidence="3" id="KW-0810">Translation regulation</keyword>
<keyword evidence="9" id="KW-1185">Reference proteome</keyword>
<dbReference type="Gene3D" id="3.30.760.10">
    <property type="entry name" value="RNA Cap, Translation Initiation Factor Eif4e"/>
    <property type="match status" value="1"/>
</dbReference>
<keyword evidence="5 6" id="KW-0648">Protein biosynthesis</keyword>
<protein>
    <recommendedName>
        <fullName evidence="10">Eukaryotic translation initiation factor 4E</fullName>
    </recommendedName>
</protein>
<dbReference type="VEuPathDB" id="FungiDB:PHYBLDRAFT_181854"/>
<dbReference type="EMBL" id="KV440983">
    <property type="protein sequence ID" value="OAD72503.1"/>
    <property type="molecule type" value="Genomic_DNA"/>
</dbReference>
<organism evidence="8 9">
    <name type="scientific">Phycomyces blakesleeanus (strain ATCC 8743b / DSM 1359 / FGSC 10004 / NBRC 33097 / NRRL 1555)</name>
    <dbReference type="NCBI Taxonomy" id="763407"/>
    <lineage>
        <taxon>Eukaryota</taxon>
        <taxon>Fungi</taxon>
        <taxon>Fungi incertae sedis</taxon>
        <taxon>Mucoromycota</taxon>
        <taxon>Mucoromycotina</taxon>
        <taxon>Mucoromycetes</taxon>
        <taxon>Mucorales</taxon>
        <taxon>Phycomycetaceae</taxon>
        <taxon>Phycomyces</taxon>
    </lineage>
</organism>
<dbReference type="PANTHER" id="PTHR11960:SF8">
    <property type="entry name" value="EUKARYOTIC TRANSLATION INITIATION FACTOR 4E1-RELATED"/>
    <property type="match status" value="1"/>
</dbReference>
<dbReference type="Proteomes" id="UP000077315">
    <property type="component" value="Unassembled WGS sequence"/>
</dbReference>
<dbReference type="GO" id="GO:0000340">
    <property type="term" value="F:RNA 7-methylguanosine cap binding"/>
    <property type="evidence" value="ECO:0007669"/>
    <property type="project" value="TreeGrafter"/>
</dbReference>
<reference evidence="9" key="1">
    <citation type="submission" date="2015-06" db="EMBL/GenBank/DDBJ databases">
        <title>Expansion of signal transduction pathways in fungi by whole-genome duplication.</title>
        <authorList>
            <consortium name="DOE Joint Genome Institute"/>
            <person name="Corrochano L.M."/>
            <person name="Kuo A."/>
            <person name="Marcet-Houben M."/>
            <person name="Polaino S."/>
            <person name="Salamov A."/>
            <person name="Villalobos J.M."/>
            <person name="Alvarez M.I."/>
            <person name="Avalos J."/>
            <person name="Benito E.P."/>
            <person name="Benoit I."/>
            <person name="Burger G."/>
            <person name="Camino L.P."/>
            <person name="Canovas D."/>
            <person name="Cerda-Olmedo E."/>
            <person name="Cheng J.-F."/>
            <person name="Dominguez A."/>
            <person name="Elias M."/>
            <person name="Eslava A.P."/>
            <person name="Glaser F."/>
            <person name="Grimwood J."/>
            <person name="Gutierrez G."/>
            <person name="Heitman J."/>
            <person name="Henrissat B."/>
            <person name="Iturriaga E.A."/>
            <person name="Lang B.F."/>
            <person name="Lavin J.L."/>
            <person name="Lee S."/>
            <person name="Li W."/>
            <person name="Lindquist E."/>
            <person name="Lopez-Garcia S."/>
            <person name="Luque E.M."/>
            <person name="Marcos A.T."/>
            <person name="Martin J."/>
            <person name="McCluskey K."/>
            <person name="Medina H.R."/>
            <person name="Miralles-Duran A."/>
            <person name="Miyazaki A."/>
            <person name="Munoz-Torres E."/>
            <person name="Oguiza J.A."/>
            <person name="Ohm R."/>
            <person name="Olmedo M."/>
            <person name="Orejas M."/>
            <person name="Ortiz-Castellanos L."/>
            <person name="Pisabarro A.G."/>
            <person name="Rodriguez-Romero J."/>
            <person name="Ruiz-Herrera J."/>
            <person name="Ruiz-Vazquez R."/>
            <person name="Sanz C."/>
            <person name="Schackwitz W."/>
            <person name="Schmutz J."/>
            <person name="Shahriari M."/>
            <person name="Shelest E."/>
            <person name="Silva-Franco F."/>
            <person name="Soanes D."/>
            <person name="Syed K."/>
            <person name="Tagua V.G."/>
            <person name="Talbot N.J."/>
            <person name="Thon M."/>
            <person name="De vries R.P."/>
            <person name="Wiebenga A."/>
            <person name="Yadav J.S."/>
            <person name="Braun E.L."/>
            <person name="Baker S."/>
            <person name="Garre V."/>
            <person name="Horwitz B."/>
            <person name="Torres-Martinez S."/>
            <person name="Idnurm A."/>
            <person name="Herrera-Estrella A."/>
            <person name="Gabaldon T."/>
            <person name="Grigoriev I.V."/>
        </authorList>
    </citation>
    <scope>NUCLEOTIDE SEQUENCE [LARGE SCALE GENOMIC DNA]</scope>
    <source>
        <strain evidence="9">NRRL 1555(-)</strain>
    </source>
</reference>
<dbReference type="GO" id="GO:0006417">
    <property type="term" value="P:regulation of translation"/>
    <property type="evidence" value="ECO:0007669"/>
    <property type="project" value="UniProtKB-KW"/>
</dbReference>
<evidence type="ECO:0000256" key="6">
    <source>
        <dbReference type="RuleBase" id="RU004374"/>
    </source>
</evidence>
<dbReference type="GO" id="GO:0016281">
    <property type="term" value="C:eukaryotic translation initiation factor 4F complex"/>
    <property type="evidence" value="ECO:0007669"/>
    <property type="project" value="TreeGrafter"/>
</dbReference>
<feature type="region of interest" description="Disordered" evidence="7">
    <location>
        <begin position="1"/>
        <end position="41"/>
    </location>
</feature>
<dbReference type="RefSeq" id="XP_018290543.1">
    <property type="nucleotide sequence ID" value="XM_018438532.1"/>
</dbReference>
<dbReference type="GO" id="GO:0003743">
    <property type="term" value="F:translation initiation factor activity"/>
    <property type="evidence" value="ECO:0007669"/>
    <property type="project" value="UniProtKB-KW"/>
</dbReference>
<dbReference type="InParanoid" id="A0A162U5L4"/>
<proteinExistence type="inferred from homology"/>
<feature type="compositionally biased region" description="Polar residues" evidence="7">
    <location>
        <begin position="7"/>
        <end position="23"/>
    </location>
</feature>
<evidence type="ECO:0000313" key="9">
    <source>
        <dbReference type="Proteomes" id="UP000077315"/>
    </source>
</evidence>
<comment type="similarity">
    <text evidence="1 6">Belongs to the eukaryotic initiation factor 4E family.</text>
</comment>
<evidence type="ECO:0000256" key="2">
    <source>
        <dbReference type="ARBA" id="ARBA00022540"/>
    </source>
</evidence>
<evidence type="ECO:0000256" key="7">
    <source>
        <dbReference type="SAM" id="MobiDB-lite"/>
    </source>
</evidence>
<keyword evidence="2 6" id="KW-0396">Initiation factor</keyword>
<evidence type="ECO:0008006" key="10">
    <source>
        <dbReference type="Google" id="ProtNLM"/>
    </source>
</evidence>
<name>A0A162U5L4_PHYB8</name>
<evidence type="ECO:0000256" key="5">
    <source>
        <dbReference type="ARBA" id="ARBA00022917"/>
    </source>
</evidence>
<dbReference type="InterPro" id="IPR001040">
    <property type="entry name" value="TIF_eIF_4E"/>
</dbReference>
<dbReference type="OrthoDB" id="590761at2759"/>
<dbReference type="PANTHER" id="PTHR11960">
    <property type="entry name" value="EUKARYOTIC TRANSLATION INITIATION FACTOR 4E RELATED"/>
    <property type="match status" value="1"/>
</dbReference>
<dbReference type="FunCoup" id="A0A162U5L4">
    <property type="interactions" value="443"/>
</dbReference>
<dbReference type="InterPro" id="IPR023398">
    <property type="entry name" value="TIF_eIF4e-like"/>
</dbReference>
<evidence type="ECO:0000256" key="1">
    <source>
        <dbReference type="ARBA" id="ARBA00009860"/>
    </source>
</evidence>
<keyword evidence="4 6" id="KW-0694">RNA-binding</keyword>